<protein>
    <submittedName>
        <fullName evidence="1">Uncharacterized protein</fullName>
    </submittedName>
</protein>
<evidence type="ECO:0000313" key="2">
    <source>
        <dbReference type="Proteomes" id="UP000397656"/>
    </source>
</evidence>
<dbReference type="Proteomes" id="UP000397656">
    <property type="component" value="Plasmid pRK1-2"/>
</dbReference>
<name>A0A643FKJ1_9BURK</name>
<dbReference type="AlphaFoldDB" id="A0A643FKJ1"/>
<reference evidence="1 2" key="1">
    <citation type="submission" date="2020-10" db="EMBL/GenBank/DDBJ databases">
        <title>Complete genome sequence of Cupriavidus basilensis CCUG 49340T.</title>
        <authorList>
            <person name="Salva-Serra F."/>
            <person name="Donoso R.A."/>
            <person name="Cho K.H."/>
            <person name="Yoo J.A."/>
            <person name="Lee K."/>
            <person name="Yoon S.-H."/>
            <person name="Perez-Pantoja D."/>
            <person name="Moore E.R.B."/>
        </authorList>
    </citation>
    <scope>NUCLEOTIDE SEQUENCE [LARGE SCALE GENOMIC DNA]</scope>
    <source>
        <strain evidence="2">CCUG 49340</strain>
        <plasmid evidence="1 2">pRK1-2</plasmid>
    </source>
</reference>
<accession>A0A643FKJ1</accession>
<keyword evidence="1" id="KW-0614">Plasmid</keyword>
<geneLocation type="plasmid" evidence="1 2">
    <name>pRK1-2</name>
</geneLocation>
<evidence type="ECO:0000313" key="1">
    <source>
        <dbReference type="EMBL" id="QOT82157.1"/>
    </source>
</evidence>
<proteinExistence type="predicted"/>
<organism evidence="1 2">
    <name type="scientific">Cupriavidus basilensis</name>
    <dbReference type="NCBI Taxonomy" id="68895"/>
    <lineage>
        <taxon>Bacteria</taxon>
        <taxon>Pseudomonadati</taxon>
        <taxon>Pseudomonadota</taxon>
        <taxon>Betaproteobacteria</taxon>
        <taxon>Burkholderiales</taxon>
        <taxon>Burkholderiaceae</taxon>
        <taxon>Cupriavidus</taxon>
    </lineage>
</organism>
<sequence length="81" mass="8917">MPRKSITALLNGHYWATPHAPFPLDGPNGHEEVFPGAQCVSDGKWVTFYKDGEEVWACNAVYAAAHFDFAPVPTNRSPTDN</sequence>
<gene>
    <name evidence="1" type="ORF">F7R26_038015</name>
</gene>
<dbReference type="EMBL" id="CP062806">
    <property type="protein sequence ID" value="QOT82157.1"/>
    <property type="molecule type" value="Genomic_DNA"/>
</dbReference>